<name>A0A084AUZ9_STACB</name>
<accession>A0A084AUZ9</accession>
<feature type="binding site" evidence="1">
    <location>
        <position position="128"/>
    </location>
    <ligand>
        <name>Mg(2+)</name>
        <dbReference type="ChEBI" id="CHEBI:18420"/>
    </ligand>
</feature>
<dbReference type="InterPro" id="IPR005493">
    <property type="entry name" value="RraA/RraA-like"/>
</dbReference>
<dbReference type="PANTHER" id="PTHR33254:SF4">
    <property type="entry name" value="4-HYDROXY-4-METHYL-2-OXOGLUTARATE ALDOLASE 3-RELATED"/>
    <property type="match status" value="1"/>
</dbReference>
<dbReference type="HOGENOM" id="CLU_072626_0_0_1"/>
<feature type="binding site" evidence="1">
    <location>
        <position position="127"/>
    </location>
    <ligand>
        <name>substrate</name>
    </ligand>
</feature>
<protein>
    <submittedName>
        <fullName evidence="2">Uncharacterized protein</fullName>
    </submittedName>
</protein>
<dbReference type="EMBL" id="KL648535">
    <property type="protein sequence ID" value="KEY69128.1"/>
    <property type="molecule type" value="Genomic_DNA"/>
</dbReference>
<dbReference type="SUPFAM" id="SSF89562">
    <property type="entry name" value="RraA-like"/>
    <property type="match status" value="1"/>
</dbReference>
<gene>
    <name evidence="2" type="ORF">S7711_04911</name>
</gene>
<keyword evidence="1" id="KW-0479">Metal-binding</keyword>
<dbReference type="PANTHER" id="PTHR33254">
    <property type="entry name" value="4-HYDROXY-4-METHYL-2-OXOGLUTARATE ALDOLASE 3-RELATED"/>
    <property type="match status" value="1"/>
</dbReference>
<dbReference type="Gene3D" id="3.50.30.40">
    <property type="entry name" value="Ribonuclease E inhibitor RraA/RraA-like"/>
    <property type="match status" value="1"/>
</dbReference>
<dbReference type="AlphaFoldDB" id="A0A084AUZ9"/>
<dbReference type="CDD" id="cd16841">
    <property type="entry name" value="RraA_family"/>
    <property type="match status" value="1"/>
</dbReference>
<evidence type="ECO:0000313" key="2">
    <source>
        <dbReference type="EMBL" id="KEY69128.1"/>
    </source>
</evidence>
<reference evidence="2 3" key="1">
    <citation type="journal article" date="2014" name="BMC Genomics">
        <title>Comparative genome sequencing reveals chemotype-specific gene clusters in the toxigenic black mold Stachybotrys.</title>
        <authorList>
            <person name="Semeiks J."/>
            <person name="Borek D."/>
            <person name="Otwinowski Z."/>
            <person name="Grishin N.V."/>
        </authorList>
    </citation>
    <scope>NUCLEOTIDE SEQUENCE [LARGE SCALE GENOMIC DNA]</scope>
    <source>
        <strain evidence="3">CBS 109288 / IBT 7711</strain>
    </source>
</reference>
<sequence>MAAQPDSIIAQLDRYNACDISDALLKLGVPSAGFFADLQPYSVHDTAAPPKTIGPVSTVLFVPKGEAIDAPAGNIPADTHWADVTKPGTLVVLKQPPGQINAVCGGIMALRMKVLGAKGILTAGRIRDLEELRSTGLPIWAYGVSTVGSGGGSTPWATEVPIDVGGITIAPGDIAFCDPANGVVMIPQEKVTQVLELLPKLTSADDKVKEAVLGGMSVSQAFKIHRSSL</sequence>
<organism evidence="2 3">
    <name type="scientific">Stachybotrys chartarum (strain CBS 109288 / IBT 7711)</name>
    <name type="common">Toxic black mold</name>
    <name type="synonym">Stilbospora chartarum</name>
    <dbReference type="NCBI Taxonomy" id="1280523"/>
    <lineage>
        <taxon>Eukaryota</taxon>
        <taxon>Fungi</taxon>
        <taxon>Dikarya</taxon>
        <taxon>Ascomycota</taxon>
        <taxon>Pezizomycotina</taxon>
        <taxon>Sordariomycetes</taxon>
        <taxon>Hypocreomycetidae</taxon>
        <taxon>Hypocreales</taxon>
        <taxon>Stachybotryaceae</taxon>
        <taxon>Stachybotrys</taxon>
    </lineage>
</organism>
<dbReference type="InterPro" id="IPR036704">
    <property type="entry name" value="RraA/RraA-like_sf"/>
</dbReference>
<dbReference type="GO" id="GO:0046872">
    <property type="term" value="F:metal ion binding"/>
    <property type="evidence" value="ECO:0007669"/>
    <property type="project" value="UniProtKB-KW"/>
</dbReference>
<evidence type="ECO:0000256" key="1">
    <source>
        <dbReference type="PIRSR" id="PIRSR605493-1"/>
    </source>
</evidence>
<comment type="cofactor">
    <cofactor evidence="1">
        <name>Mg(2+)</name>
        <dbReference type="ChEBI" id="CHEBI:18420"/>
    </cofactor>
</comment>
<dbReference type="OrthoDB" id="1476984at2759"/>
<proteinExistence type="predicted"/>
<feature type="binding site" evidence="1">
    <location>
        <begin position="105"/>
        <end position="108"/>
    </location>
    <ligand>
        <name>substrate</name>
    </ligand>
</feature>
<keyword evidence="1" id="KW-0460">Magnesium</keyword>
<evidence type="ECO:0000313" key="3">
    <source>
        <dbReference type="Proteomes" id="UP000028045"/>
    </source>
</evidence>
<dbReference type="GO" id="GO:0008948">
    <property type="term" value="F:oxaloacetate decarboxylase activity"/>
    <property type="evidence" value="ECO:0007669"/>
    <property type="project" value="TreeGrafter"/>
</dbReference>
<dbReference type="Pfam" id="PF03737">
    <property type="entry name" value="RraA-like"/>
    <property type="match status" value="1"/>
</dbReference>
<keyword evidence="3" id="KW-1185">Reference proteome</keyword>
<dbReference type="Proteomes" id="UP000028045">
    <property type="component" value="Unassembled WGS sequence"/>
</dbReference>
<dbReference type="GO" id="GO:0047443">
    <property type="term" value="F:4-hydroxy-4-methyl-2-oxoglutarate aldolase activity"/>
    <property type="evidence" value="ECO:0007669"/>
    <property type="project" value="TreeGrafter"/>
</dbReference>